<evidence type="ECO:0000313" key="2">
    <source>
        <dbReference type="RefSeq" id="XP_015947232.1"/>
    </source>
</evidence>
<dbReference type="PANTHER" id="PTHR33067:SF31">
    <property type="entry name" value="RNA-DIRECTED DNA POLYMERASE"/>
    <property type="match status" value="1"/>
</dbReference>
<keyword evidence="1" id="KW-1185">Reference proteome</keyword>
<dbReference type="InterPro" id="IPR021109">
    <property type="entry name" value="Peptidase_aspartic_dom_sf"/>
</dbReference>
<dbReference type="Proteomes" id="UP000515211">
    <property type="component" value="Chromosome 1"/>
</dbReference>
<reference evidence="2" key="2">
    <citation type="submission" date="2025-08" db="UniProtKB">
        <authorList>
            <consortium name="RefSeq"/>
        </authorList>
    </citation>
    <scope>IDENTIFICATION</scope>
    <source>
        <tissue evidence="2">Whole plant</tissue>
    </source>
</reference>
<evidence type="ECO:0000313" key="1">
    <source>
        <dbReference type="Proteomes" id="UP000515211"/>
    </source>
</evidence>
<sequence>METSKQNLSELDTKVSNLSKTTHSFMQETRSSIQNLEIQVGHLSSRIPERPPNTLPSNTKVNPREECKALNMGKEAIPKEKDVAQDLKEKKAQEETGSTLVHARVMMKEPEVQHLQNVQEEAKDEQLSQFLAVFKKLQIILFAEVLEKKPPCMACLKSIFSEKKALRGDKTIVLTKECSALVQKKLPQKLSDLRSFLIPCTIGTITFEKALCDLGSNINLMPLSVMKKLGIQKVHPTKISLEMATKSLKWAYRVGENVLVKVEDLYLLVDFVVFDTREEKDDSIIIGTPFLATGRALIEVERGELVLRMHEDHLLFKILKLQPLSDRGGTSMQSSVLKLSHSVESYTEPLHIEPKFGVGHSPPTIEG</sequence>
<dbReference type="PANTHER" id="PTHR33067">
    <property type="entry name" value="RNA-DIRECTED DNA POLYMERASE-RELATED"/>
    <property type="match status" value="1"/>
</dbReference>
<organism evidence="1 2">
    <name type="scientific">Arachis duranensis</name>
    <name type="common">Wild peanut</name>
    <dbReference type="NCBI Taxonomy" id="130453"/>
    <lineage>
        <taxon>Eukaryota</taxon>
        <taxon>Viridiplantae</taxon>
        <taxon>Streptophyta</taxon>
        <taxon>Embryophyta</taxon>
        <taxon>Tracheophyta</taxon>
        <taxon>Spermatophyta</taxon>
        <taxon>Magnoliopsida</taxon>
        <taxon>eudicotyledons</taxon>
        <taxon>Gunneridae</taxon>
        <taxon>Pentapetalae</taxon>
        <taxon>rosids</taxon>
        <taxon>fabids</taxon>
        <taxon>Fabales</taxon>
        <taxon>Fabaceae</taxon>
        <taxon>Papilionoideae</taxon>
        <taxon>50 kb inversion clade</taxon>
        <taxon>dalbergioids sensu lato</taxon>
        <taxon>Dalbergieae</taxon>
        <taxon>Pterocarpus clade</taxon>
        <taxon>Arachis</taxon>
    </lineage>
</organism>
<dbReference type="RefSeq" id="XP_015947232.1">
    <property type="nucleotide sequence ID" value="XM_016091746.1"/>
</dbReference>
<accession>A0A6P4C846</accession>
<protein>
    <submittedName>
        <fullName evidence="2">Uncharacterized protein LOC107472201</fullName>
    </submittedName>
</protein>
<dbReference type="Gene3D" id="2.40.70.10">
    <property type="entry name" value="Acid Proteases"/>
    <property type="match status" value="1"/>
</dbReference>
<dbReference type="CDD" id="cd00303">
    <property type="entry name" value="retropepsin_like"/>
    <property type="match status" value="1"/>
</dbReference>
<proteinExistence type="predicted"/>
<name>A0A6P4C846_ARADU</name>
<dbReference type="OrthoDB" id="1001300at2759"/>
<dbReference type="KEGG" id="adu:107472201"/>
<reference evidence="1" key="1">
    <citation type="journal article" date="2016" name="Nat. Genet.">
        <title>The genome sequences of Arachis duranensis and Arachis ipaensis, the diploid ancestors of cultivated peanut.</title>
        <authorList>
            <person name="Bertioli D.J."/>
            <person name="Cannon S.B."/>
            <person name="Froenicke L."/>
            <person name="Huang G."/>
            <person name="Farmer A.D."/>
            <person name="Cannon E.K."/>
            <person name="Liu X."/>
            <person name="Gao D."/>
            <person name="Clevenger J."/>
            <person name="Dash S."/>
            <person name="Ren L."/>
            <person name="Moretzsohn M.C."/>
            <person name="Shirasawa K."/>
            <person name="Huang W."/>
            <person name="Vidigal B."/>
            <person name="Abernathy B."/>
            <person name="Chu Y."/>
            <person name="Niederhuth C.E."/>
            <person name="Umale P."/>
            <person name="Araujo A.C."/>
            <person name="Kozik A."/>
            <person name="Kim K.D."/>
            <person name="Burow M.D."/>
            <person name="Varshney R.K."/>
            <person name="Wang X."/>
            <person name="Zhang X."/>
            <person name="Barkley N."/>
            <person name="Guimaraes P.M."/>
            <person name="Isobe S."/>
            <person name="Guo B."/>
            <person name="Liao B."/>
            <person name="Stalker H.T."/>
            <person name="Schmitz R.J."/>
            <person name="Scheffler B.E."/>
            <person name="Leal-Bertioli S.C."/>
            <person name="Xun X."/>
            <person name="Jackson S.A."/>
            <person name="Michelmore R."/>
            <person name="Ozias-Akins P."/>
        </authorList>
    </citation>
    <scope>NUCLEOTIDE SEQUENCE [LARGE SCALE GENOMIC DNA]</scope>
    <source>
        <strain evidence="1">cv. V14167</strain>
    </source>
</reference>
<gene>
    <name evidence="2" type="primary">LOC107472201</name>
</gene>
<dbReference type="AlphaFoldDB" id="A0A6P4C846"/>
<dbReference type="GeneID" id="107472201"/>